<accession>A0A837G4U6</accession>
<keyword evidence="2" id="KW-1003">Cell membrane</keyword>
<evidence type="ECO:0000256" key="2">
    <source>
        <dbReference type="ARBA" id="ARBA00022475"/>
    </source>
</evidence>
<name>A0A837G4U6_9VIBR</name>
<dbReference type="PANTHER" id="PTHR35007:SF2">
    <property type="entry name" value="PILUS ASSEMBLE PROTEIN"/>
    <property type="match status" value="1"/>
</dbReference>
<dbReference type="InterPro" id="IPR018076">
    <property type="entry name" value="T2SS_GspF_dom"/>
</dbReference>
<feature type="domain" description="Type II secretion system protein GspF" evidence="6">
    <location>
        <begin position="142"/>
        <end position="270"/>
    </location>
</feature>
<evidence type="ECO:0000256" key="3">
    <source>
        <dbReference type="ARBA" id="ARBA00022692"/>
    </source>
</evidence>
<dbReference type="EMBL" id="JXXR01000016">
    <property type="protein sequence ID" value="KJY71425.1"/>
    <property type="molecule type" value="Genomic_DNA"/>
</dbReference>
<evidence type="ECO:0000313" key="7">
    <source>
        <dbReference type="EMBL" id="KJY71425.1"/>
    </source>
</evidence>
<dbReference type="AlphaFoldDB" id="A0A837G4U6"/>
<keyword evidence="5" id="KW-0472">Membrane</keyword>
<dbReference type="GO" id="GO:0005886">
    <property type="term" value="C:plasma membrane"/>
    <property type="evidence" value="ECO:0007669"/>
    <property type="project" value="UniProtKB-SubCell"/>
</dbReference>
<evidence type="ECO:0000256" key="5">
    <source>
        <dbReference type="ARBA" id="ARBA00023136"/>
    </source>
</evidence>
<protein>
    <submittedName>
        <fullName evidence="7">Pilus assembly protein</fullName>
    </submittedName>
</protein>
<comment type="caution">
    <text evidence="7">The sequence shown here is derived from an EMBL/GenBank/DDBJ whole genome shotgun (WGS) entry which is preliminary data.</text>
</comment>
<gene>
    <name evidence="7" type="ORF">TW71_15570</name>
</gene>
<dbReference type="RefSeq" id="WP_045986499.1">
    <property type="nucleotide sequence ID" value="NZ_CP063052.1"/>
</dbReference>
<evidence type="ECO:0000259" key="6">
    <source>
        <dbReference type="Pfam" id="PF00482"/>
    </source>
</evidence>
<evidence type="ECO:0000256" key="4">
    <source>
        <dbReference type="ARBA" id="ARBA00022989"/>
    </source>
</evidence>
<evidence type="ECO:0000256" key="1">
    <source>
        <dbReference type="ARBA" id="ARBA00004651"/>
    </source>
</evidence>
<dbReference type="Pfam" id="PF00482">
    <property type="entry name" value="T2SSF"/>
    <property type="match status" value="1"/>
</dbReference>
<dbReference type="PANTHER" id="PTHR35007">
    <property type="entry name" value="INTEGRAL MEMBRANE PROTEIN-RELATED"/>
    <property type="match status" value="1"/>
</dbReference>
<keyword evidence="3" id="KW-0812">Transmembrane</keyword>
<organism evidence="7">
    <name type="scientific">Vibrio coralliilyticus</name>
    <dbReference type="NCBI Taxonomy" id="190893"/>
    <lineage>
        <taxon>Bacteria</taxon>
        <taxon>Pseudomonadati</taxon>
        <taxon>Pseudomonadota</taxon>
        <taxon>Gammaproteobacteria</taxon>
        <taxon>Vibrionales</taxon>
        <taxon>Vibrionaceae</taxon>
        <taxon>Vibrio</taxon>
    </lineage>
</organism>
<proteinExistence type="predicted"/>
<comment type="subcellular location">
    <subcellularLocation>
        <location evidence="1">Cell membrane</location>
        <topology evidence="1">Multi-pass membrane protein</topology>
    </subcellularLocation>
</comment>
<reference evidence="7" key="1">
    <citation type="journal article" date="2015" name="BMC Genomics">
        <title>Genome mining reveals unlocked bioactive potential of marine Gram-negative bacteria.</title>
        <authorList>
            <person name="Machado H."/>
            <person name="Sonnenschein E.C."/>
            <person name="Melchiorsen J."/>
            <person name="Gram L."/>
        </authorList>
    </citation>
    <scope>NUCLEOTIDE SEQUENCE</scope>
    <source>
        <strain evidence="7">S2052</strain>
    </source>
</reference>
<sequence>MISMIATLLIVVGVISSVVCFQLARQQDVIHRRLKQVSISTLHTRSLGEKWRWKSNPARQKQLALLGFSQNHAETQFVLIRFVLMLCGASLWHFGRSLGWSAADIAQDIAVAIACGIAVDRLLEWRVNQIRQEISKVAPDALDLMVVCVASGLTLENTFRVVGEEMTSVSPALAREWALTATEMSVLDSPQQALLNLDQRLELPDINNMVVTMSQALQFGTPLSQALSLIASDSRQYQLLDLEEWVGKIPAKMSFPLVVFIMLPVVVMIVAPVVLSLFNTLDTL</sequence>
<keyword evidence="4" id="KW-1133">Transmembrane helix</keyword>